<evidence type="ECO:0000313" key="3">
    <source>
        <dbReference type="Proteomes" id="UP001459277"/>
    </source>
</evidence>
<feature type="compositionally biased region" description="Polar residues" evidence="1">
    <location>
        <begin position="86"/>
        <end position="98"/>
    </location>
</feature>
<gene>
    <name evidence="2" type="ORF">SO802_025228</name>
</gene>
<keyword evidence="3" id="KW-1185">Reference proteome</keyword>
<proteinExistence type="predicted"/>
<evidence type="ECO:0000256" key="1">
    <source>
        <dbReference type="SAM" id="MobiDB-lite"/>
    </source>
</evidence>
<reference evidence="2 3" key="1">
    <citation type="submission" date="2024-01" db="EMBL/GenBank/DDBJ databases">
        <title>A telomere-to-telomere, gap-free genome of sweet tea (Lithocarpus litseifolius).</title>
        <authorList>
            <person name="Zhou J."/>
        </authorList>
    </citation>
    <scope>NUCLEOTIDE SEQUENCE [LARGE SCALE GENOMIC DNA]</scope>
    <source>
        <strain evidence="2">Zhou-2022a</strain>
        <tissue evidence="2">Leaf</tissue>
    </source>
</reference>
<comment type="caution">
    <text evidence="2">The sequence shown here is derived from an EMBL/GenBank/DDBJ whole genome shotgun (WGS) entry which is preliminary data.</text>
</comment>
<feature type="region of interest" description="Disordered" evidence="1">
    <location>
        <begin position="71"/>
        <end position="98"/>
    </location>
</feature>
<name>A0AAW2BYA4_9ROSI</name>
<dbReference type="AlphaFoldDB" id="A0AAW2BYA4"/>
<organism evidence="2 3">
    <name type="scientific">Lithocarpus litseifolius</name>
    <dbReference type="NCBI Taxonomy" id="425828"/>
    <lineage>
        <taxon>Eukaryota</taxon>
        <taxon>Viridiplantae</taxon>
        <taxon>Streptophyta</taxon>
        <taxon>Embryophyta</taxon>
        <taxon>Tracheophyta</taxon>
        <taxon>Spermatophyta</taxon>
        <taxon>Magnoliopsida</taxon>
        <taxon>eudicotyledons</taxon>
        <taxon>Gunneridae</taxon>
        <taxon>Pentapetalae</taxon>
        <taxon>rosids</taxon>
        <taxon>fabids</taxon>
        <taxon>Fagales</taxon>
        <taxon>Fagaceae</taxon>
        <taxon>Lithocarpus</taxon>
    </lineage>
</organism>
<evidence type="ECO:0000313" key="2">
    <source>
        <dbReference type="EMBL" id="KAK9990243.1"/>
    </source>
</evidence>
<protein>
    <submittedName>
        <fullName evidence="2">Uncharacterized protein</fullName>
    </submittedName>
</protein>
<dbReference type="Proteomes" id="UP001459277">
    <property type="component" value="Unassembled WGS sequence"/>
</dbReference>
<dbReference type="EMBL" id="JAZDWU010000009">
    <property type="protein sequence ID" value="KAK9990243.1"/>
    <property type="molecule type" value="Genomic_DNA"/>
</dbReference>
<sequence>MAATHIATPIYDRVKDVKEFDESKMGVKGLVDSGITSIPNMFIHPPETLSTLKKPTSQTCTKKSIPLITTPTCGKKSEMPLPHGASSKSSTMGYLCQS</sequence>
<accession>A0AAW2BYA4</accession>